<dbReference type="PANTHER" id="PTHR24287">
    <property type="entry name" value="P450, PUTATIVE (EUROFUNG)-RELATED"/>
    <property type="match status" value="1"/>
</dbReference>
<evidence type="ECO:0000313" key="8">
    <source>
        <dbReference type="EMBL" id="KAF9490990.1"/>
    </source>
</evidence>
<accession>A0A9P6DD44</accession>
<keyword evidence="3" id="KW-0349">Heme</keyword>
<evidence type="ECO:0000313" key="9">
    <source>
        <dbReference type="Proteomes" id="UP000807025"/>
    </source>
</evidence>
<keyword evidence="5" id="KW-0560">Oxidoreductase</keyword>
<dbReference type="GO" id="GO:0020037">
    <property type="term" value="F:heme binding"/>
    <property type="evidence" value="ECO:0007669"/>
    <property type="project" value="InterPro"/>
</dbReference>
<dbReference type="SUPFAM" id="SSF48264">
    <property type="entry name" value="Cytochrome P450"/>
    <property type="match status" value="1"/>
</dbReference>
<evidence type="ECO:0000256" key="6">
    <source>
        <dbReference type="ARBA" id="ARBA00023004"/>
    </source>
</evidence>
<keyword evidence="9" id="KW-1185">Reference proteome</keyword>
<dbReference type="PANTHER" id="PTHR24287:SF1">
    <property type="entry name" value="P450, PUTATIVE (EUROFUNG)-RELATED"/>
    <property type="match status" value="1"/>
</dbReference>
<feature type="non-terminal residue" evidence="8">
    <location>
        <position position="1"/>
    </location>
</feature>
<dbReference type="OrthoDB" id="1470350at2759"/>
<dbReference type="EMBL" id="MU154629">
    <property type="protein sequence ID" value="KAF9490990.1"/>
    <property type="molecule type" value="Genomic_DNA"/>
</dbReference>
<dbReference type="Proteomes" id="UP000807025">
    <property type="component" value="Unassembled WGS sequence"/>
</dbReference>
<evidence type="ECO:0000256" key="4">
    <source>
        <dbReference type="ARBA" id="ARBA00022723"/>
    </source>
</evidence>
<dbReference type="Gene3D" id="1.10.630.10">
    <property type="entry name" value="Cytochrome P450"/>
    <property type="match status" value="1"/>
</dbReference>
<comment type="similarity">
    <text evidence="2">Belongs to the cytochrome P450 family.</text>
</comment>
<gene>
    <name evidence="8" type="ORF">BDN71DRAFT_1399153</name>
</gene>
<dbReference type="GO" id="GO:0004497">
    <property type="term" value="F:monooxygenase activity"/>
    <property type="evidence" value="ECO:0007669"/>
    <property type="project" value="UniProtKB-KW"/>
</dbReference>
<dbReference type="AlphaFoldDB" id="A0A9P6DD44"/>
<keyword evidence="6" id="KW-0408">Iron</keyword>
<reference evidence="8" key="1">
    <citation type="submission" date="2020-11" db="EMBL/GenBank/DDBJ databases">
        <authorList>
            <consortium name="DOE Joint Genome Institute"/>
            <person name="Ahrendt S."/>
            <person name="Riley R."/>
            <person name="Andreopoulos W."/>
            <person name="Labutti K."/>
            <person name="Pangilinan J."/>
            <person name="Ruiz-Duenas F.J."/>
            <person name="Barrasa J.M."/>
            <person name="Sanchez-Garcia M."/>
            <person name="Camarero S."/>
            <person name="Miyauchi S."/>
            <person name="Serrano A."/>
            <person name="Linde D."/>
            <person name="Babiker R."/>
            <person name="Drula E."/>
            <person name="Ayuso-Fernandez I."/>
            <person name="Pacheco R."/>
            <person name="Padilla G."/>
            <person name="Ferreira P."/>
            <person name="Barriuso J."/>
            <person name="Kellner H."/>
            <person name="Castanera R."/>
            <person name="Alfaro M."/>
            <person name="Ramirez L."/>
            <person name="Pisabarro A.G."/>
            <person name="Kuo A."/>
            <person name="Tritt A."/>
            <person name="Lipzen A."/>
            <person name="He G."/>
            <person name="Yan M."/>
            <person name="Ng V."/>
            <person name="Cullen D."/>
            <person name="Martin F."/>
            <person name="Rosso M.-N."/>
            <person name="Henrissat B."/>
            <person name="Hibbett D."/>
            <person name="Martinez A.T."/>
            <person name="Grigoriev I.V."/>
        </authorList>
    </citation>
    <scope>NUCLEOTIDE SEQUENCE</scope>
    <source>
        <strain evidence="8">ATCC 90797</strain>
    </source>
</reference>
<evidence type="ECO:0000256" key="5">
    <source>
        <dbReference type="ARBA" id="ARBA00023002"/>
    </source>
</evidence>
<keyword evidence="4" id="KW-0479">Metal-binding</keyword>
<comment type="cofactor">
    <cofactor evidence="1">
        <name>heme</name>
        <dbReference type="ChEBI" id="CHEBI:30413"/>
    </cofactor>
</comment>
<dbReference type="Pfam" id="PF00067">
    <property type="entry name" value="p450"/>
    <property type="match status" value="1"/>
</dbReference>
<proteinExistence type="inferred from homology"/>
<keyword evidence="7" id="KW-0503">Monooxygenase</keyword>
<dbReference type="InterPro" id="IPR001128">
    <property type="entry name" value="Cyt_P450"/>
</dbReference>
<evidence type="ECO:0000256" key="7">
    <source>
        <dbReference type="ARBA" id="ARBA00023033"/>
    </source>
</evidence>
<sequence length="342" mass="38808">AAKLEARPIPKLRGRWFANLDILKQMNWHFSNGYLGDGLTQILKKYGNMFNFHVLWSEGIFTICPEHIKLILATDFNNYERGPRFIETIAPVLGTGVFNSDGSMWKFHQSMTRPFFSCNRISHFNLFDRHAEVLISQMKERSSIEVGIDVQDLMGRFTLDSAMEFLFGSCVDSLNGKLPFPHHMDLACLASLDRHQAVDERFPRAFLQAMEAVSQCERLGPIWPLWEMFGDAMKEPMGVINAFIDPIIQDALHKKGTKDMEKGILRGQNIKLEEDTNNAEVDDDVTLLDHLALSPTHCNNDIINSLISDPVMLKDETLNIMLAGRDTTATTLTILVYFLATP</sequence>
<evidence type="ECO:0000256" key="2">
    <source>
        <dbReference type="ARBA" id="ARBA00010617"/>
    </source>
</evidence>
<dbReference type="GO" id="GO:0016705">
    <property type="term" value="F:oxidoreductase activity, acting on paired donors, with incorporation or reduction of molecular oxygen"/>
    <property type="evidence" value="ECO:0007669"/>
    <property type="project" value="InterPro"/>
</dbReference>
<dbReference type="InterPro" id="IPR047146">
    <property type="entry name" value="Cyt_P450_E_CYP52_fungi"/>
</dbReference>
<evidence type="ECO:0000256" key="3">
    <source>
        <dbReference type="ARBA" id="ARBA00022617"/>
    </source>
</evidence>
<dbReference type="GO" id="GO:0005506">
    <property type="term" value="F:iron ion binding"/>
    <property type="evidence" value="ECO:0007669"/>
    <property type="project" value="InterPro"/>
</dbReference>
<comment type="caution">
    <text evidence="8">The sequence shown here is derived from an EMBL/GenBank/DDBJ whole genome shotgun (WGS) entry which is preliminary data.</text>
</comment>
<dbReference type="InterPro" id="IPR036396">
    <property type="entry name" value="Cyt_P450_sf"/>
</dbReference>
<name>A0A9P6DD44_PLEER</name>
<protein>
    <submittedName>
        <fullName evidence="8">Cytochrome P450</fullName>
    </submittedName>
</protein>
<organism evidence="8 9">
    <name type="scientific">Pleurotus eryngii</name>
    <name type="common">Boletus of the steppes</name>
    <dbReference type="NCBI Taxonomy" id="5323"/>
    <lineage>
        <taxon>Eukaryota</taxon>
        <taxon>Fungi</taxon>
        <taxon>Dikarya</taxon>
        <taxon>Basidiomycota</taxon>
        <taxon>Agaricomycotina</taxon>
        <taxon>Agaricomycetes</taxon>
        <taxon>Agaricomycetidae</taxon>
        <taxon>Agaricales</taxon>
        <taxon>Pleurotineae</taxon>
        <taxon>Pleurotaceae</taxon>
        <taxon>Pleurotus</taxon>
    </lineage>
</organism>
<evidence type="ECO:0000256" key="1">
    <source>
        <dbReference type="ARBA" id="ARBA00001971"/>
    </source>
</evidence>